<dbReference type="AlphaFoldDB" id="A0AA36GS69"/>
<dbReference type="SUPFAM" id="SSF49785">
    <property type="entry name" value="Galactose-binding domain-like"/>
    <property type="match status" value="1"/>
</dbReference>
<accession>A0AA36GS69</accession>
<organism evidence="3 4">
    <name type="scientific">Cylicocyclus nassatus</name>
    <name type="common">Nematode worm</name>
    <dbReference type="NCBI Taxonomy" id="53992"/>
    <lineage>
        <taxon>Eukaryota</taxon>
        <taxon>Metazoa</taxon>
        <taxon>Ecdysozoa</taxon>
        <taxon>Nematoda</taxon>
        <taxon>Chromadorea</taxon>
        <taxon>Rhabditida</taxon>
        <taxon>Rhabditina</taxon>
        <taxon>Rhabditomorpha</taxon>
        <taxon>Strongyloidea</taxon>
        <taxon>Strongylidae</taxon>
        <taxon>Cylicocyclus</taxon>
    </lineage>
</organism>
<dbReference type="Proteomes" id="UP001176961">
    <property type="component" value="Unassembled WGS sequence"/>
</dbReference>
<evidence type="ECO:0000313" key="4">
    <source>
        <dbReference type="Proteomes" id="UP001176961"/>
    </source>
</evidence>
<dbReference type="InterPro" id="IPR037047">
    <property type="entry name" value="PITH_dom_sf"/>
</dbReference>
<dbReference type="PANTHER" id="PTHR12175">
    <property type="entry name" value="AD039 HT014 THIOREDOXIN FAMILY TRP26"/>
    <property type="match status" value="1"/>
</dbReference>
<feature type="domain" description="PITH" evidence="2">
    <location>
        <begin position="19"/>
        <end position="191"/>
    </location>
</feature>
<protein>
    <recommendedName>
        <fullName evidence="2">PITH domain-containing protein</fullName>
    </recommendedName>
</protein>
<evidence type="ECO:0000259" key="2">
    <source>
        <dbReference type="PROSITE" id="PS51532"/>
    </source>
</evidence>
<dbReference type="GO" id="GO:0005634">
    <property type="term" value="C:nucleus"/>
    <property type="evidence" value="ECO:0007669"/>
    <property type="project" value="TreeGrafter"/>
</dbReference>
<reference evidence="3" key="1">
    <citation type="submission" date="2023-07" db="EMBL/GenBank/DDBJ databases">
        <authorList>
            <consortium name="CYATHOMIX"/>
        </authorList>
    </citation>
    <scope>NUCLEOTIDE SEQUENCE</scope>
    <source>
        <strain evidence="3">N/A</strain>
    </source>
</reference>
<dbReference type="PANTHER" id="PTHR12175:SF1">
    <property type="entry name" value="PITH DOMAIN-CONTAINING PROTEIN 1"/>
    <property type="match status" value="1"/>
</dbReference>
<keyword evidence="4" id="KW-1185">Reference proteome</keyword>
<sequence length="210" mass="23914">MCDHSHDGLGGCEREISDSADYGDIKQYDMYKYIDMDKVTVLNETVDGSGKLVFKSMERRLDRSDYVESDCDEELLFNLPFSGTVRITGISVIGDEEENHPAKVRLFKDRPAMSFDDCSIEPDQEIDLKQDPTGVVDYPLKAAKFGTLSHLSLHIHKNFGAEQTKVCYIGLRGEYIEDFRQRVAVAVYEANPNIADHKNEIHEPVRRTLF</sequence>
<name>A0AA36GS69_CYLNA</name>
<evidence type="ECO:0000313" key="3">
    <source>
        <dbReference type="EMBL" id="CAJ0597361.1"/>
    </source>
</evidence>
<gene>
    <name evidence="3" type="ORF">CYNAS_LOCUS9344</name>
</gene>
<dbReference type="EMBL" id="CATQJL010000223">
    <property type="protein sequence ID" value="CAJ0597361.1"/>
    <property type="molecule type" value="Genomic_DNA"/>
</dbReference>
<dbReference type="PROSITE" id="PS51532">
    <property type="entry name" value="PITH"/>
    <property type="match status" value="1"/>
</dbReference>
<dbReference type="InterPro" id="IPR045099">
    <property type="entry name" value="PITH1-like"/>
</dbReference>
<dbReference type="Gene3D" id="2.60.120.470">
    <property type="entry name" value="PITH domain"/>
    <property type="match status" value="1"/>
</dbReference>
<dbReference type="InterPro" id="IPR008979">
    <property type="entry name" value="Galactose-bd-like_sf"/>
</dbReference>
<comment type="caution">
    <text evidence="3">The sequence shown here is derived from an EMBL/GenBank/DDBJ whole genome shotgun (WGS) entry which is preliminary data.</text>
</comment>
<proteinExistence type="inferred from homology"/>
<dbReference type="InterPro" id="IPR010400">
    <property type="entry name" value="PITH_dom"/>
</dbReference>
<comment type="similarity">
    <text evidence="1">Belongs to the PITHD1 family.</text>
</comment>
<evidence type="ECO:0000256" key="1">
    <source>
        <dbReference type="ARBA" id="ARBA00025788"/>
    </source>
</evidence>
<dbReference type="GO" id="GO:0005737">
    <property type="term" value="C:cytoplasm"/>
    <property type="evidence" value="ECO:0007669"/>
    <property type="project" value="UniProtKB-ARBA"/>
</dbReference>
<dbReference type="Pfam" id="PF06201">
    <property type="entry name" value="PITH"/>
    <property type="match status" value="1"/>
</dbReference>